<dbReference type="AlphaFoldDB" id="A0A0N4ZQK7"/>
<keyword evidence="1" id="KW-1133">Transmembrane helix</keyword>
<feature type="transmembrane region" description="Helical" evidence="1">
    <location>
        <begin position="555"/>
        <end position="581"/>
    </location>
</feature>
<keyword evidence="2" id="KW-1185">Reference proteome</keyword>
<proteinExistence type="predicted"/>
<protein>
    <submittedName>
        <fullName evidence="3">Ig-like domain-containing protein</fullName>
    </submittedName>
</protein>
<sequence length="680" mass="78269">MSFYISIFNNYNIKELLQINDILIQPGFEKPFEQFAHVKFRNKLKIYEVNYSDFSDIDNTNVGTGIYLSNLYLQTNINNFFIFGKDNKFQKFQEMVCNIHFCNWGVILIDDEINIDTLNSVNEISMIDYGIIIKLRTISNELSLGLMNYNDMNIKISACPNIGWVHESGVLEYQPTSYIKNHNFTDLFNQRIHLLTPIYNRHDNLNFFICGVIKQYGLNDLNVGYKILRNNDMKEYGVDIDVSENKLVCNDITESNQFYYFGYIKKEKNYRNEEIMEMIDMTILNKDKLYLDQTIFFYSKDLLRIKIQNIGTENQILENNFQVEPTCLRKVSGEIKATLIPTTGDLELLKYHEPLQLYYLFIQGNSMNNKQNVVCLSDVENDKNRKYDQFYSRSAEISISKNGQITEIGPILDMNIFGVYTCQVSKKTKAFKNSGVKIAETLILPENGFQFIYEDVVVSKNKESKASCIQSYDKWATLSLMKLSPQNYPEKSIIVNEFVSNDVTWNNNNTIIFKKKFSLTKIEVTCTYTTLLETSFSTKQKFLYSKSSKPKNTSFGLSALLIGIGFIIVLSILSVIAVLYIKKRKRKRKEKEAAMANSVSSSFSKSSGGLVAPSRTYNKTIVHGKKTMVFKAPKAIYNTNNNKKIIDAKCSTMTTNINIATSYVTLDLNNENNATIKPKK</sequence>
<dbReference type="WBParaSite" id="PTRK_0001080300.1">
    <property type="protein sequence ID" value="PTRK_0001080300.1"/>
    <property type="gene ID" value="PTRK_0001080300"/>
</dbReference>
<accession>A0A0N4ZQK7</accession>
<name>A0A0N4ZQK7_PARTI</name>
<keyword evidence="1" id="KW-0812">Transmembrane</keyword>
<evidence type="ECO:0000313" key="2">
    <source>
        <dbReference type="Proteomes" id="UP000038045"/>
    </source>
</evidence>
<keyword evidence="1" id="KW-0472">Membrane</keyword>
<evidence type="ECO:0000256" key="1">
    <source>
        <dbReference type="SAM" id="Phobius"/>
    </source>
</evidence>
<evidence type="ECO:0000313" key="3">
    <source>
        <dbReference type="WBParaSite" id="PTRK_0001080300.1"/>
    </source>
</evidence>
<dbReference type="Proteomes" id="UP000038045">
    <property type="component" value="Unplaced"/>
</dbReference>
<organism evidence="2 3">
    <name type="scientific">Parastrongyloides trichosuri</name>
    <name type="common">Possum-specific nematode worm</name>
    <dbReference type="NCBI Taxonomy" id="131310"/>
    <lineage>
        <taxon>Eukaryota</taxon>
        <taxon>Metazoa</taxon>
        <taxon>Ecdysozoa</taxon>
        <taxon>Nematoda</taxon>
        <taxon>Chromadorea</taxon>
        <taxon>Rhabditida</taxon>
        <taxon>Tylenchina</taxon>
        <taxon>Panagrolaimomorpha</taxon>
        <taxon>Strongyloidoidea</taxon>
        <taxon>Strongyloididae</taxon>
        <taxon>Parastrongyloides</taxon>
    </lineage>
</organism>
<reference evidence="3" key="1">
    <citation type="submission" date="2017-02" db="UniProtKB">
        <authorList>
            <consortium name="WormBaseParasite"/>
        </authorList>
    </citation>
    <scope>IDENTIFICATION</scope>
</reference>